<dbReference type="PROSITE" id="PS01125">
    <property type="entry name" value="ROK"/>
    <property type="match status" value="1"/>
</dbReference>
<evidence type="ECO:0000313" key="9">
    <source>
        <dbReference type="EMBL" id="BBM35991.1"/>
    </source>
</evidence>
<evidence type="ECO:0000256" key="7">
    <source>
        <dbReference type="ARBA" id="ARBA00022840"/>
    </source>
</evidence>
<evidence type="ECO:0000256" key="1">
    <source>
        <dbReference type="ARBA" id="ARBA00006479"/>
    </source>
</evidence>
<evidence type="ECO:0000256" key="5">
    <source>
        <dbReference type="ARBA" id="ARBA00022741"/>
    </source>
</evidence>
<dbReference type="GO" id="GO:0006096">
    <property type="term" value="P:glycolytic process"/>
    <property type="evidence" value="ECO:0007669"/>
    <property type="project" value="InterPro"/>
</dbReference>
<dbReference type="Gene3D" id="3.30.420.40">
    <property type="match status" value="2"/>
</dbReference>
<organism evidence="9 10">
    <name type="scientific">Pseudoleptotrichia goodfellowii</name>
    <dbReference type="NCBI Taxonomy" id="157692"/>
    <lineage>
        <taxon>Bacteria</taxon>
        <taxon>Fusobacteriati</taxon>
        <taxon>Fusobacteriota</taxon>
        <taxon>Fusobacteriia</taxon>
        <taxon>Fusobacteriales</taxon>
        <taxon>Leptotrichiaceae</taxon>
        <taxon>Pseudoleptotrichia</taxon>
    </lineage>
</organism>
<dbReference type="GO" id="GO:0005524">
    <property type="term" value="F:ATP binding"/>
    <property type="evidence" value="ECO:0007669"/>
    <property type="project" value="UniProtKB-KW"/>
</dbReference>
<name>A0A510JC25_9FUSO</name>
<dbReference type="KEGG" id="lgo:JCM16774_0922"/>
<protein>
    <recommendedName>
        <fullName evidence="3">Glucokinase</fullName>
        <ecNumber evidence="2">2.7.1.2</ecNumber>
    </recommendedName>
    <alternativeName>
        <fullName evidence="8">Glucose kinase</fullName>
    </alternativeName>
</protein>
<sequence length="316" mass="33909">MNYYVGMDLGGTNTKIGLVDEGGNIIFTTIVKTESMEGFEKTIERLSKILIEQVKGSNINYDDVKGVGLGVPGPVVNERVVKLWANFPWPKEVDLAGEFEKHLNRKVKVDNDVNVITLGEMWKGAAQGYKHVLGLAIGTGIGGGIIVDTRLVSGKNGGGGEVGHTKVEKDGKLCGCGQNGCWEAYASATGLIREAKSRLTVHKNNKLYEKITSMGRELEAKDIFDAAKEGDEFSLNLVEYEAEYIALGLGNLLNVLDPEIIVIGGGVALAGDILFDRINEKLHKYALSSTIEGLKILPAQLGNDAGIIGAAYLGMN</sequence>
<evidence type="ECO:0000256" key="3">
    <source>
        <dbReference type="ARBA" id="ARBA00014701"/>
    </source>
</evidence>
<proteinExistence type="inferred from homology"/>
<keyword evidence="6 9" id="KW-0418">Kinase</keyword>
<reference evidence="9 10" key="1">
    <citation type="submission" date="2019-07" db="EMBL/GenBank/DDBJ databases">
        <title>Complete Genome Sequence of Leptotrichia goodfellowii Strain JCM 16774.</title>
        <authorList>
            <person name="Watanabe S."/>
            <person name="Cui L."/>
        </authorList>
    </citation>
    <scope>NUCLEOTIDE SEQUENCE [LARGE SCALE GENOMIC DNA]</scope>
    <source>
        <strain evidence="9 10">JCM16774</strain>
    </source>
</reference>
<dbReference type="EMBL" id="AP019822">
    <property type="protein sequence ID" value="BBM35991.1"/>
    <property type="molecule type" value="Genomic_DNA"/>
</dbReference>
<dbReference type="PANTHER" id="PTHR18964:SF149">
    <property type="entry name" value="BIFUNCTIONAL UDP-N-ACETYLGLUCOSAMINE 2-EPIMERASE_N-ACETYLMANNOSAMINE KINASE"/>
    <property type="match status" value="1"/>
</dbReference>
<dbReference type="PANTHER" id="PTHR18964">
    <property type="entry name" value="ROK (REPRESSOR, ORF, KINASE) FAMILY"/>
    <property type="match status" value="1"/>
</dbReference>
<dbReference type="NCBIfam" id="TIGR00744">
    <property type="entry name" value="ROK_glcA_fam"/>
    <property type="match status" value="1"/>
</dbReference>
<dbReference type="InterPro" id="IPR049874">
    <property type="entry name" value="ROK_cs"/>
</dbReference>
<dbReference type="OrthoDB" id="9810372at2"/>
<dbReference type="EC" id="2.7.1.2" evidence="2"/>
<dbReference type="Proteomes" id="UP000321606">
    <property type="component" value="Chromosome"/>
</dbReference>
<dbReference type="InterPro" id="IPR004654">
    <property type="entry name" value="ROK_glcA"/>
</dbReference>
<evidence type="ECO:0000313" key="10">
    <source>
        <dbReference type="Proteomes" id="UP000321606"/>
    </source>
</evidence>
<accession>A0A510JC25</accession>
<dbReference type="RefSeq" id="WP_026737409.1">
    <property type="nucleotide sequence ID" value="NZ_AP019822.1"/>
</dbReference>
<dbReference type="Pfam" id="PF00480">
    <property type="entry name" value="ROK"/>
    <property type="match status" value="1"/>
</dbReference>
<gene>
    <name evidence="9" type="ORF">JCM16774_0922</name>
</gene>
<evidence type="ECO:0000256" key="8">
    <source>
        <dbReference type="ARBA" id="ARBA00032386"/>
    </source>
</evidence>
<dbReference type="InterPro" id="IPR043129">
    <property type="entry name" value="ATPase_NBD"/>
</dbReference>
<dbReference type="AlphaFoldDB" id="A0A510JC25"/>
<evidence type="ECO:0000256" key="6">
    <source>
        <dbReference type="ARBA" id="ARBA00022777"/>
    </source>
</evidence>
<dbReference type="STRING" id="714315.GCA_000516535_00914"/>
<keyword evidence="4" id="KW-0808">Transferase</keyword>
<dbReference type="GO" id="GO:0005737">
    <property type="term" value="C:cytoplasm"/>
    <property type="evidence" value="ECO:0007669"/>
    <property type="project" value="InterPro"/>
</dbReference>
<evidence type="ECO:0000256" key="2">
    <source>
        <dbReference type="ARBA" id="ARBA00012323"/>
    </source>
</evidence>
<evidence type="ECO:0000256" key="4">
    <source>
        <dbReference type="ARBA" id="ARBA00022679"/>
    </source>
</evidence>
<keyword evidence="5" id="KW-0547">Nucleotide-binding</keyword>
<dbReference type="SUPFAM" id="SSF53067">
    <property type="entry name" value="Actin-like ATPase domain"/>
    <property type="match status" value="1"/>
</dbReference>
<comment type="similarity">
    <text evidence="1">Belongs to the ROK (NagC/XylR) family.</text>
</comment>
<keyword evidence="7" id="KW-0067">ATP-binding</keyword>
<dbReference type="InterPro" id="IPR000600">
    <property type="entry name" value="ROK"/>
</dbReference>
<dbReference type="GO" id="GO:0004340">
    <property type="term" value="F:glucokinase activity"/>
    <property type="evidence" value="ECO:0007669"/>
    <property type="project" value="UniProtKB-EC"/>
</dbReference>